<organism evidence="3 4">
    <name type="scientific">Diatrype stigma</name>
    <dbReference type="NCBI Taxonomy" id="117547"/>
    <lineage>
        <taxon>Eukaryota</taxon>
        <taxon>Fungi</taxon>
        <taxon>Dikarya</taxon>
        <taxon>Ascomycota</taxon>
        <taxon>Pezizomycotina</taxon>
        <taxon>Sordariomycetes</taxon>
        <taxon>Xylariomycetidae</taxon>
        <taxon>Xylariales</taxon>
        <taxon>Diatrypaceae</taxon>
        <taxon>Diatrype</taxon>
    </lineage>
</organism>
<feature type="region of interest" description="Disordered" evidence="1">
    <location>
        <begin position="290"/>
        <end position="361"/>
    </location>
</feature>
<feature type="compositionally biased region" description="Basic and acidic residues" evidence="1">
    <location>
        <begin position="122"/>
        <end position="136"/>
    </location>
</feature>
<evidence type="ECO:0000256" key="2">
    <source>
        <dbReference type="SAM" id="SignalP"/>
    </source>
</evidence>
<feature type="region of interest" description="Disordered" evidence="1">
    <location>
        <begin position="224"/>
        <end position="275"/>
    </location>
</feature>
<proteinExistence type="predicted"/>
<sequence length="508" mass="53180">MKTTIITSAAVFLTAAAATPAFWAAPDEAPSPTAEAEVAARSVVVPVLAPSGDVVSVASGEAAVPSLEARAMADLPEHEREARGIPAALHKWDPELPHVIKQTLTTPAPTPTPVPSVLLARGSEDEGGHDHGHGADGAEDSAEEVVSVVIGGNTILIPQEGITTVHQNRPVLARPTKVIGGDGHQQGQEDKGELMATVIKDGVSTVLPIGLQPTFVPLGKRCESHSSAEPISSSAEPVHSSVEPVHSSAEPISSSAEPVHSSAVPVNNIAEPADTTVTTTTSTVYVTSIVPTSFAPSPTSPPKEDNGEEEGGDDKEGDDEGGDDKEGDDEGGDDKEDDAEEDDAKGDDDKAEDKDAKEGEEKLEHNEIVVYYGKDKIYIPLEGPVSISYGPKQIWTDLRTEAPHTVVQTATVVQNGRSVTLAVSDLARNLPIGKTVPAPTTTDEGGPPLVTGYPYEWHSLHSRLAVTTSSDVPTPAATAQSLPRTFVTSARPTPHELHGEHDHNDESF</sequence>
<name>A0AAN9YKD0_9PEZI</name>
<keyword evidence="2" id="KW-0732">Signal</keyword>
<feature type="signal peptide" evidence="2">
    <location>
        <begin position="1"/>
        <end position="18"/>
    </location>
</feature>
<gene>
    <name evidence="3" type="ORF">SLS62_008569</name>
</gene>
<dbReference type="AlphaFoldDB" id="A0AAN9YKD0"/>
<accession>A0AAN9YKD0</accession>
<feature type="region of interest" description="Disordered" evidence="1">
    <location>
        <begin position="119"/>
        <end position="141"/>
    </location>
</feature>
<protein>
    <submittedName>
        <fullName evidence="3">Uncharacterized protein</fullName>
    </submittedName>
</protein>
<feature type="compositionally biased region" description="Basic and acidic residues" evidence="1">
    <location>
        <begin position="347"/>
        <end position="361"/>
    </location>
</feature>
<comment type="caution">
    <text evidence="3">The sequence shown here is derived from an EMBL/GenBank/DDBJ whole genome shotgun (WGS) entry which is preliminary data.</text>
</comment>
<feature type="chain" id="PRO_5042826345" evidence="2">
    <location>
        <begin position="19"/>
        <end position="508"/>
    </location>
</feature>
<evidence type="ECO:0000256" key="1">
    <source>
        <dbReference type="SAM" id="MobiDB-lite"/>
    </source>
</evidence>
<feature type="compositionally biased region" description="Basic and acidic residues" evidence="1">
    <location>
        <begin position="493"/>
        <end position="508"/>
    </location>
</feature>
<keyword evidence="4" id="KW-1185">Reference proteome</keyword>
<feature type="region of interest" description="Disordered" evidence="1">
    <location>
        <begin position="468"/>
        <end position="508"/>
    </location>
</feature>
<feature type="compositionally biased region" description="Acidic residues" evidence="1">
    <location>
        <begin position="306"/>
        <end position="346"/>
    </location>
</feature>
<dbReference type="EMBL" id="JAKJXP020000081">
    <property type="protein sequence ID" value="KAK7748413.1"/>
    <property type="molecule type" value="Genomic_DNA"/>
</dbReference>
<evidence type="ECO:0000313" key="4">
    <source>
        <dbReference type="Proteomes" id="UP001320420"/>
    </source>
</evidence>
<dbReference type="Proteomes" id="UP001320420">
    <property type="component" value="Unassembled WGS sequence"/>
</dbReference>
<evidence type="ECO:0000313" key="3">
    <source>
        <dbReference type="EMBL" id="KAK7748413.1"/>
    </source>
</evidence>
<feature type="compositionally biased region" description="Low complexity" evidence="1">
    <location>
        <begin position="227"/>
        <end position="258"/>
    </location>
</feature>
<reference evidence="3 4" key="1">
    <citation type="submission" date="2024-02" db="EMBL/GenBank/DDBJ databases">
        <title>De novo assembly and annotation of 12 fungi associated with fruit tree decline syndrome in Ontario, Canada.</title>
        <authorList>
            <person name="Sulman M."/>
            <person name="Ellouze W."/>
            <person name="Ilyukhin E."/>
        </authorList>
    </citation>
    <scope>NUCLEOTIDE SEQUENCE [LARGE SCALE GENOMIC DNA]</scope>
    <source>
        <strain evidence="3 4">M11/M66-122</strain>
    </source>
</reference>
<feature type="compositionally biased region" description="Polar residues" evidence="1">
    <location>
        <begin position="468"/>
        <end position="491"/>
    </location>
</feature>